<evidence type="ECO:0000313" key="8">
    <source>
        <dbReference type="EMBL" id="MBV7377670.1"/>
    </source>
</evidence>
<dbReference type="Pfam" id="PF04403">
    <property type="entry name" value="PqiA"/>
    <property type="match status" value="1"/>
</dbReference>
<protein>
    <submittedName>
        <fullName evidence="8">Paraquat-inducible protein A</fullName>
    </submittedName>
</protein>
<gene>
    <name evidence="8" type="ORF">KJP28_01950</name>
</gene>
<keyword evidence="2" id="KW-1003">Cell membrane</keyword>
<organism evidence="8 9">
    <name type="scientific">Maritimibacter dapengensis</name>
    <dbReference type="NCBI Taxonomy" id="2836868"/>
    <lineage>
        <taxon>Bacteria</taxon>
        <taxon>Pseudomonadati</taxon>
        <taxon>Pseudomonadota</taxon>
        <taxon>Alphaproteobacteria</taxon>
        <taxon>Rhodobacterales</taxon>
        <taxon>Roseobacteraceae</taxon>
        <taxon>Maritimibacter</taxon>
    </lineage>
</organism>
<keyword evidence="9" id="KW-1185">Reference proteome</keyword>
<feature type="transmembrane region" description="Helical" evidence="7">
    <location>
        <begin position="178"/>
        <end position="197"/>
    </location>
</feature>
<evidence type="ECO:0000256" key="1">
    <source>
        <dbReference type="ARBA" id="ARBA00004533"/>
    </source>
</evidence>
<evidence type="ECO:0000256" key="4">
    <source>
        <dbReference type="ARBA" id="ARBA00022692"/>
    </source>
</evidence>
<dbReference type="RefSeq" id="WP_218390545.1">
    <property type="nucleotide sequence ID" value="NZ_JAHUZE010000001.1"/>
</dbReference>
<evidence type="ECO:0000313" key="9">
    <source>
        <dbReference type="Proteomes" id="UP000756530"/>
    </source>
</evidence>
<comment type="subcellular location">
    <subcellularLocation>
        <location evidence="1">Cell inner membrane</location>
    </subcellularLocation>
</comment>
<evidence type="ECO:0000256" key="5">
    <source>
        <dbReference type="ARBA" id="ARBA00022989"/>
    </source>
</evidence>
<evidence type="ECO:0000256" key="7">
    <source>
        <dbReference type="SAM" id="Phobius"/>
    </source>
</evidence>
<accession>A0ABS6SY57</accession>
<sequence length="215" mass="23418">MENTERTQDFLTAHEAGLAGCTICAHVSPIGTRQCPRCGGRLSSPDLASLQRVWAWLLAGLTVYIPANIYPMLRTTTFGRTTDNTIIGGVADLWAHGDYMVGLVVFVASVVVPLFKFVVIAYLSFSIINPVAVGPWRRQMLFEIVEFIGRWSMIDVFVVAILASLVQLDFTASIKPGIAAVSFALSVVFTMLAALAFDSRLLWMNVGGQEVGDET</sequence>
<feature type="transmembrane region" description="Helical" evidence="7">
    <location>
        <begin position="103"/>
        <end position="128"/>
    </location>
</feature>
<dbReference type="PANTHER" id="PTHR30462:SF3">
    <property type="entry name" value="INTERMEMBRANE TRANSPORT PROTEIN PQIA"/>
    <property type="match status" value="1"/>
</dbReference>
<proteinExistence type="predicted"/>
<keyword evidence="4 7" id="KW-0812">Transmembrane</keyword>
<dbReference type="InterPro" id="IPR051800">
    <property type="entry name" value="PqiA-PqiB_transport"/>
</dbReference>
<feature type="transmembrane region" description="Helical" evidence="7">
    <location>
        <begin position="53"/>
        <end position="73"/>
    </location>
</feature>
<keyword evidence="5 7" id="KW-1133">Transmembrane helix</keyword>
<comment type="caution">
    <text evidence="8">The sequence shown here is derived from an EMBL/GenBank/DDBJ whole genome shotgun (WGS) entry which is preliminary data.</text>
</comment>
<dbReference type="InterPro" id="IPR007498">
    <property type="entry name" value="PqiA-like"/>
</dbReference>
<name>A0ABS6SY57_9RHOB</name>
<dbReference type="Proteomes" id="UP000756530">
    <property type="component" value="Unassembled WGS sequence"/>
</dbReference>
<evidence type="ECO:0000256" key="2">
    <source>
        <dbReference type="ARBA" id="ARBA00022475"/>
    </source>
</evidence>
<keyword evidence="6 7" id="KW-0472">Membrane</keyword>
<evidence type="ECO:0000256" key="3">
    <source>
        <dbReference type="ARBA" id="ARBA00022519"/>
    </source>
</evidence>
<feature type="transmembrane region" description="Helical" evidence="7">
    <location>
        <begin position="148"/>
        <end position="166"/>
    </location>
</feature>
<dbReference type="EMBL" id="JAHUZE010000001">
    <property type="protein sequence ID" value="MBV7377670.1"/>
    <property type="molecule type" value="Genomic_DNA"/>
</dbReference>
<evidence type="ECO:0000256" key="6">
    <source>
        <dbReference type="ARBA" id="ARBA00023136"/>
    </source>
</evidence>
<dbReference type="PANTHER" id="PTHR30462">
    <property type="entry name" value="INTERMEMBRANE TRANSPORT PROTEIN PQIB-RELATED"/>
    <property type="match status" value="1"/>
</dbReference>
<keyword evidence="3" id="KW-0997">Cell inner membrane</keyword>
<reference evidence="8 9" key="1">
    <citation type="submission" date="2021-05" db="EMBL/GenBank/DDBJ databases">
        <title>Culturable bacteria isolated from Daya Bay.</title>
        <authorList>
            <person name="Zheng W."/>
            <person name="Yu S."/>
            <person name="Huang Y."/>
        </authorList>
    </citation>
    <scope>NUCLEOTIDE SEQUENCE [LARGE SCALE GENOMIC DNA]</scope>
    <source>
        <strain evidence="8 9">DP4N28-5</strain>
    </source>
</reference>